<dbReference type="InterPro" id="IPR027417">
    <property type="entry name" value="P-loop_NTPase"/>
</dbReference>
<dbReference type="GeneID" id="78249259"/>
<dbReference type="eggNOG" id="COG0210">
    <property type="taxonomic scope" value="Bacteria"/>
</dbReference>
<dbReference type="GO" id="GO:0043138">
    <property type="term" value="F:3'-5' DNA helicase activity"/>
    <property type="evidence" value="ECO:0007669"/>
    <property type="project" value="UniProtKB-EC"/>
</dbReference>
<dbReference type="AlphaFoldDB" id="U3GVR0"/>
<dbReference type="Pfam" id="PF12705">
    <property type="entry name" value="PDDEXK_1"/>
    <property type="match status" value="1"/>
</dbReference>
<feature type="domain" description="UvrD-like helicase ATP-binding" evidence="15">
    <location>
        <begin position="20"/>
        <end position="365"/>
    </location>
</feature>
<dbReference type="Pfam" id="PF13361">
    <property type="entry name" value="UvrD_C"/>
    <property type="match status" value="1"/>
</dbReference>
<reference evidence="17 18" key="1">
    <citation type="journal article" date="2013" name="Genome Announc.">
        <title>Whole-Genome Sequence of the Clinical Strain Corynebacterium argentoratense DSM 44202, Isolated from a Human Throat Specimen.</title>
        <authorList>
            <person name="Bomholt C."/>
            <person name="Glaub A."/>
            <person name="Gravermann K."/>
            <person name="Albersmeier A."/>
            <person name="Brinkrolf K."/>
            <person name="Ruckert C."/>
            <person name="Tauch A."/>
        </authorList>
    </citation>
    <scope>NUCLEOTIDE SEQUENCE [LARGE SCALE GENOMIC DNA]</scope>
    <source>
        <strain evidence="17">DSM 44202</strain>
    </source>
</reference>
<dbReference type="InterPro" id="IPR000212">
    <property type="entry name" value="DNA_helicase_UvrD/REP"/>
</dbReference>
<dbReference type="GO" id="GO:0033202">
    <property type="term" value="C:DNA helicase complex"/>
    <property type="evidence" value="ECO:0007669"/>
    <property type="project" value="TreeGrafter"/>
</dbReference>
<dbReference type="Pfam" id="PF00580">
    <property type="entry name" value="UvrD-helicase"/>
    <property type="match status" value="1"/>
</dbReference>
<evidence type="ECO:0000256" key="12">
    <source>
        <dbReference type="ARBA" id="ARBA00034808"/>
    </source>
</evidence>
<keyword evidence="5 14" id="KW-0347">Helicase</keyword>
<keyword evidence="18" id="KW-1185">Reference proteome</keyword>
<dbReference type="SUPFAM" id="SSF52980">
    <property type="entry name" value="Restriction endonuclease-like"/>
    <property type="match status" value="1"/>
</dbReference>
<evidence type="ECO:0000256" key="11">
    <source>
        <dbReference type="ARBA" id="ARBA00034617"/>
    </source>
</evidence>
<evidence type="ECO:0000256" key="3">
    <source>
        <dbReference type="ARBA" id="ARBA00022763"/>
    </source>
</evidence>
<dbReference type="GO" id="GO:0000725">
    <property type="term" value="P:recombinational repair"/>
    <property type="evidence" value="ECO:0007669"/>
    <property type="project" value="TreeGrafter"/>
</dbReference>
<dbReference type="EMBL" id="CP006365">
    <property type="protein sequence ID" value="AGU14563.1"/>
    <property type="molecule type" value="Genomic_DNA"/>
</dbReference>
<dbReference type="EC" id="5.6.2.4" evidence="12"/>
<keyword evidence="9" id="KW-0234">DNA repair</keyword>
<dbReference type="InterPro" id="IPR014017">
    <property type="entry name" value="DNA_helicase_UvrD-like_C"/>
</dbReference>
<dbReference type="GO" id="GO:0005829">
    <property type="term" value="C:cytosol"/>
    <property type="evidence" value="ECO:0007669"/>
    <property type="project" value="TreeGrafter"/>
</dbReference>
<keyword evidence="8" id="KW-0238">DNA-binding</keyword>
<dbReference type="PATRIC" id="fig|1348662.3.peg.388"/>
<keyword evidence="4 14" id="KW-0378">Hydrolase</keyword>
<keyword evidence="7 14" id="KW-0067">ATP-binding</keyword>
<dbReference type="Gene3D" id="3.90.320.10">
    <property type="match status" value="1"/>
</dbReference>
<dbReference type="RefSeq" id="WP_020975703.1">
    <property type="nucleotide sequence ID" value="NC_022198.1"/>
</dbReference>
<sequence length="1159" mass="126858">MSTKPQVDPVTLSQWLGQEHPPTPQQAAIIGAPPGPMLVVAGAGAGKTETMAARVVWLVANGYCAPEQVLGLTFTKKAAQQLSQRIRLRLQALARVPQLAEIDPDGSIRDSLKAITPTVATYDSYAATLIQEYGLLLPVEPGARTITQAETYHIALEVVRQHQGTLDTTVLPGSLVNRVLRLASEMDNHVVSSQEVIDESRLLVEMVDTLPNKDPDGPTPGKPNQALLKVRDRQLDRNALLPIVEEFRAELKRRAVVTFGEQMSMAARLVMSHPRVGASQRERYRVVMLDEYQDTSHSQRLLLRSLFGGIDPELSVTAVGDPMQAIYGWRGATAANLPRFTRDFPDITAGTPAPKKELTTSWRNPPAVLDWANIVADAVFGTGAPRPVQPLQARPGSAPGHTDLRWFATPEEEVQWVADHMAQRYADGVGAGGFTGAVLVRKRAHMRSVADALRARGVPVEIVGDAGLLKIPEVADMLAVATMLIRPEDTEAALRVVCGPSVGLSLADLQALAARAKNLSARVSADDDAAGKAQAPDLDAAGRIVSHLREQIDGAVSQEPEARVGLADAVADLGEPERFSVEGYARLQDLAAALRYMRTHTLSQSLPDIFNDIERVMGIRTEVLSRANPHEDGAAGTAHLDAFATVVADFSRIPGASLESFLDYVQLATEHEDGLAPGEVQVRADRVQILTVHKSKGLEWDHVAVLHADNSTYFADGSRPGAKHSNWTTSVDQLPVSLRGDCEEPGDTPGTGIPELDLSDVTTLNELSAAIEQHKKDYHAELREADRRLFYVALTRAADSLTISGNWQMGAPIDLVARLAKLNPAEDEQWTVPDKPKLPMGLRDALSILGEDDTPEETPLNPKLIPIAVQRRLAQRDVIIPSRPLEDLDESIGSYPRDHLGQRREHVEHGAGLVAEALDNLPEATAEAELDQLWEQEATALIDEHTRLNQPVTHVDIGTRLTASDMVSLKDDPERFARRLRRPVPFKPNSYAKRGTALHQWLEDRFGGSGLIDEDDLPGMGELYEDPHADNLQELKDKFLASKWAARTPMYVEHPFEVKIGTHLVRGRIDAIFKDEDGWLVLDWKTGKPPRARSTKEMEAAIIQLAVYRQAWAQLLSERSGQPVSPLGIRAAFHYIAWDETFTPNELPDAEALAAMLEA</sequence>
<evidence type="ECO:0000256" key="7">
    <source>
        <dbReference type="ARBA" id="ARBA00022840"/>
    </source>
</evidence>
<evidence type="ECO:0000256" key="8">
    <source>
        <dbReference type="ARBA" id="ARBA00023125"/>
    </source>
</evidence>
<evidence type="ECO:0000256" key="1">
    <source>
        <dbReference type="ARBA" id="ARBA00022722"/>
    </source>
</evidence>
<dbReference type="KEGG" id="caz:CARG_01970"/>
<evidence type="ECO:0000256" key="9">
    <source>
        <dbReference type="ARBA" id="ARBA00023204"/>
    </source>
</evidence>
<evidence type="ECO:0000259" key="16">
    <source>
        <dbReference type="PROSITE" id="PS51217"/>
    </source>
</evidence>
<evidence type="ECO:0000313" key="17">
    <source>
        <dbReference type="EMBL" id="AGU14563.1"/>
    </source>
</evidence>
<dbReference type="InterPro" id="IPR014016">
    <property type="entry name" value="UvrD-like_ATP-bd"/>
</dbReference>
<evidence type="ECO:0000256" key="10">
    <source>
        <dbReference type="ARBA" id="ARBA00023235"/>
    </source>
</evidence>
<dbReference type="Gene3D" id="3.40.50.300">
    <property type="entry name" value="P-loop containing nucleotide triphosphate hydrolases"/>
    <property type="match status" value="4"/>
</dbReference>
<dbReference type="HOGENOM" id="CLU_003630_1_1_11"/>
<name>U3GVR0_9CORY</name>
<keyword evidence="2 14" id="KW-0547">Nucleotide-binding</keyword>
<evidence type="ECO:0000259" key="15">
    <source>
        <dbReference type="PROSITE" id="PS51198"/>
    </source>
</evidence>
<dbReference type="PROSITE" id="PS51198">
    <property type="entry name" value="UVRD_HELICASE_ATP_BIND"/>
    <property type="match status" value="1"/>
</dbReference>
<dbReference type="InterPro" id="IPR011335">
    <property type="entry name" value="Restrct_endonuc-II-like"/>
</dbReference>
<dbReference type="Gene3D" id="1.10.486.10">
    <property type="entry name" value="PCRA, domain 4"/>
    <property type="match status" value="1"/>
</dbReference>
<evidence type="ECO:0000256" key="5">
    <source>
        <dbReference type="ARBA" id="ARBA00022806"/>
    </source>
</evidence>
<dbReference type="PANTHER" id="PTHR11070">
    <property type="entry name" value="UVRD / RECB / PCRA DNA HELICASE FAMILY MEMBER"/>
    <property type="match status" value="1"/>
</dbReference>
<accession>U3GVR0</accession>
<keyword evidence="10" id="KW-0413">Isomerase</keyword>
<dbReference type="Proteomes" id="UP000016943">
    <property type="component" value="Chromosome"/>
</dbReference>
<keyword evidence="1" id="KW-0540">Nuclease</keyword>
<dbReference type="PANTHER" id="PTHR11070:SF55">
    <property type="entry name" value="DNA 3'-5' HELICASE"/>
    <property type="match status" value="1"/>
</dbReference>
<evidence type="ECO:0000256" key="6">
    <source>
        <dbReference type="ARBA" id="ARBA00022839"/>
    </source>
</evidence>
<comment type="catalytic activity">
    <reaction evidence="13">
        <text>ATP + H2O = ADP + phosphate + H(+)</text>
        <dbReference type="Rhea" id="RHEA:13065"/>
        <dbReference type="ChEBI" id="CHEBI:15377"/>
        <dbReference type="ChEBI" id="CHEBI:15378"/>
        <dbReference type="ChEBI" id="CHEBI:30616"/>
        <dbReference type="ChEBI" id="CHEBI:43474"/>
        <dbReference type="ChEBI" id="CHEBI:456216"/>
        <dbReference type="EC" id="5.6.2.4"/>
    </reaction>
</comment>
<gene>
    <name evidence="17" type="ORF">CARG_01970</name>
</gene>
<dbReference type="GO" id="GO:0005524">
    <property type="term" value="F:ATP binding"/>
    <property type="evidence" value="ECO:0007669"/>
    <property type="project" value="UniProtKB-UniRule"/>
</dbReference>
<keyword evidence="3" id="KW-0227">DNA damage</keyword>
<dbReference type="STRING" id="1348662.CARG_01970"/>
<evidence type="ECO:0000256" key="13">
    <source>
        <dbReference type="ARBA" id="ARBA00048988"/>
    </source>
</evidence>
<dbReference type="InterPro" id="IPR038726">
    <property type="entry name" value="PDDEXK_AddAB-type"/>
</dbReference>
<dbReference type="PROSITE" id="PS51217">
    <property type="entry name" value="UVRD_HELICASE_CTER"/>
    <property type="match status" value="1"/>
</dbReference>
<dbReference type="SUPFAM" id="SSF52540">
    <property type="entry name" value="P-loop containing nucleoside triphosphate hydrolases"/>
    <property type="match status" value="1"/>
</dbReference>
<organism evidence="17 18">
    <name type="scientific">Corynebacterium argentoratense DSM 44202</name>
    <dbReference type="NCBI Taxonomy" id="1348662"/>
    <lineage>
        <taxon>Bacteria</taxon>
        <taxon>Bacillati</taxon>
        <taxon>Actinomycetota</taxon>
        <taxon>Actinomycetes</taxon>
        <taxon>Mycobacteriales</taxon>
        <taxon>Corynebacteriaceae</taxon>
        <taxon>Corynebacterium</taxon>
    </lineage>
</organism>
<evidence type="ECO:0000256" key="4">
    <source>
        <dbReference type="ARBA" id="ARBA00022801"/>
    </source>
</evidence>
<dbReference type="GO" id="GO:0004527">
    <property type="term" value="F:exonuclease activity"/>
    <property type="evidence" value="ECO:0007669"/>
    <property type="project" value="UniProtKB-KW"/>
</dbReference>
<feature type="binding site" evidence="14">
    <location>
        <begin position="41"/>
        <end position="48"/>
    </location>
    <ligand>
        <name>ATP</name>
        <dbReference type="ChEBI" id="CHEBI:30616"/>
    </ligand>
</feature>
<dbReference type="InterPro" id="IPR011604">
    <property type="entry name" value="PDDEXK-like_dom_sf"/>
</dbReference>
<dbReference type="eggNOG" id="COG2887">
    <property type="taxonomic scope" value="Bacteria"/>
</dbReference>
<dbReference type="GO" id="GO:0003677">
    <property type="term" value="F:DNA binding"/>
    <property type="evidence" value="ECO:0007669"/>
    <property type="project" value="UniProtKB-KW"/>
</dbReference>
<keyword evidence="6" id="KW-0269">Exonuclease</keyword>
<dbReference type="CDD" id="cd17932">
    <property type="entry name" value="DEXQc_UvrD"/>
    <property type="match status" value="1"/>
</dbReference>
<feature type="domain" description="UvrD-like helicase C-terminal" evidence="16">
    <location>
        <begin position="366"/>
        <end position="697"/>
    </location>
</feature>
<evidence type="ECO:0000313" key="18">
    <source>
        <dbReference type="Proteomes" id="UP000016943"/>
    </source>
</evidence>
<evidence type="ECO:0000256" key="14">
    <source>
        <dbReference type="PROSITE-ProRule" id="PRU00560"/>
    </source>
</evidence>
<dbReference type="OrthoDB" id="4812256at2"/>
<comment type="catalytic activity">
    <reaction evidence="11">
        <text>Couples ATP hydrolysis with the unwinding of duplex DNA by translocating in the 3'-5' direction.</text>
        <dbReference type="EC" id="5.6.2.4"/>
    </reaction>
</comment>
<proteinExistence type="predicted"/>
<protein>
    <recommendedName>
        <fullName evidence="12">DNA 3'-5' helicase</fullName>
        <ecNumber evidence="12">5.6.2.4</ecNumber>
    </recommendedName>
</protein>
<evidence type="ECO:0000256" key="2">
    <source>
        <dbReference type="ARBA" id="ARBA00022741"/>
    </source>
</evidence>